<reference evidence="3" key="1">
    <citation type="submission" date="2016-10" db="EMBL/GenBank/DDBJ databases">
        <authorList>
            <person name="Varghese N."/>
            <person name="Submissions S."/>
        </authorList>
    </citation>
    <scope>NUCLEOTIDE SEQUENCE [LARGE SCALE GENOMIC DNA]</scope>
    <source>
        <strain evidence="3">DSM 24450</strain>
    </source>
</reference>
<dbReference type="Proteomes" id="UP000199312">
    <property type="component" value="Unassembled WGS sequence"/>
</dbReference>
<evidence type="ECO:0000313" key="2">
    <source>
        <dbReference type="EMBL" id="SFS40586.1"/>
    </source>
</evidence>
<dbReference type="EMBL" id="FOZP01000002">
    <property type="protein sequence ID" value="SFS40586.1"/>
    <property type="molecule type" value="Genomic_DNA"/>
</dbReference>
<accession>A0A1I6PK83</accession>
<protein>
    <recommendedName>
        <fullName evidence="4">DUF4837 domain-containing protein</fullName>
    </recommendedName>
</protein>
<evidence type="ECO:0000313" key="3">
    <source>
        <dbReference type="Proteomes" id="UP000199312"/>
    </source>
</evidence>
<evidence type="ECO:0008006" key="4">
    <source>
        <dbReference type="Google" id="ProtNLM"/>
    </source>
</evidence>
<dbReference type="AlphaFoldDB" id="A0A1I6PK83"/>
<feature type="signal peptide" evidence="1">
    <location>
        <begin position="1"/>
        <end position="20"/>
    </location>
</feature>
<organism evidence="2 3">
    <name type="scientific">Lutibacter maritimus</name>
    <dbReference type="NCBI Taxonomy" id="593133"/>
    <lineage>
        <taxon>Bacteria</taxon>
        <taxon>Pseudomonadati</taxon>
        <taxon>Bacteroidota</taxon>
        <taxon>Flavobacteriia</taxon>
        <taxon>Flavobacteriales</taxon>
        <taxon>Flavobacteriaceae</taxon>
        <taxon>Lutibacter</taxon>
    </lineage>
</organism>
<keyword evidence="3" id="KW-1185">Reference proteome</keyword>
<dbReference type="PROSITE" id="PS51257">
    <property type="entry name" value="PROKAR_LIPOPROTEIN"/>
    <property type="match status" value="1"/>
</dbReference>
<name>A0A1I6PK83_9FLAO</name>
<dbReference type="Pfam" id="PF16125">
    <property type="entry name" value="DUF4837"/>
    <property type="match status" value="1"/>
</dbReference>
<keyword evidence="1" id="KW-0732">Signal</keyword>
<dbReference type="STRING" id="593133.SAMN04488006_1122"/>
<sequence>MKKIALFVVFISLLIACNPANDKKVLKEANGRINSLLVVVKNSAWQGDLGNELRKILAEPVLALPQPESQFEVSQVPFESFGSMFRATRNVLSINLGDENSFTISTDVYASPQKIITITGKTDEDLINLIKTNSKKIISEFKTSDLATVQRNILKKYWDPENIKTFKKQGYSIKIPRNYNLVDDTGDFVWYRYHIDGANSMEIITYSYPIENENDENGNAIVAHRDSIGKKYIPGQVENSHMITEEAFTPHIFEVKIDGKKAFETRGKWEVKGMYMAGPFLSYSVIDKANNRVVVVEGLTYAPSVNKRDYMFEIEAILKTLKIN</sequence>
<evidence type="ECO:0000256" key="1">
    <source>
        <dbReference type="SAM" id="SignalP"/>
    </source>
</evidence>
<dbReference type="InterPro" id="IPR032286">
    <property type="entry name" value="DUF4837"/>
</dbReference>
<gene>
    <name evidence="2" type="ORF">SAMN04488006_1122</name>
</gene>
<dbReference type="OrthoDB" id="1115230at2"/>
<feature type="chain" id="PRO_5011785648" description="DUF4837 domain-containing protein" evidence="1">
    <location>
        <begin position="21"/>
        <end position="324"/>
    </location>
</feature>
<dbReference type="RefSeq" id="WP_090223521.1">
    <property type="nucleotide sequence ID" value="NZ_FOZP01000002.1"/>
</dbReference>
<proteinExistence type="predicted"/>